<feature type="domain" description="AB hydrolase-1" evidence="1">
    <location>
        <begin position="7"/>
        <end position="246"/>
    </location>
</feature>
<dbReference type="RefSeq" id="XP_013284024.1">
    <property type="nucleotide sequence ID" value="XM_013428570.1"/>
</dbReference>
<dbReference type="Proteomes" id="UP000053029">
    <property type="component" value="Unassembled WGS sequence"/>
</dbReference>
<dbReference type="VEuPathDB" id="FungiDB:Z517_06831"/>
<proteinExistence type="predicted"/>
<protein>
    <recommendedName>
        <fullName evidence="1">AB hydrolase-1 domain-containing protein</fullName>
    </recommendedName>
</protein>
<dbReference type="SUPFAM" id="SSF53474">
    <property type="entry name" value="alpha/beta-Hydrolases"/>
    <property type="match status" value="1"/>
</dbReference>
<gene>
    <name evidence="2" type="ORF">Z517_06831</name>
</gene>
<keyword evidence="3" id="KW-1185">Reference proteome</keyword>
<dbReference type="PANTHER" id="PTHR37017">
    <property type="entry name" value="AB HYDROLASE-1 DOMAIN-CONTAINING PROTEIN-RELATED"/>
    <property type="match status" value="1"/>
</dbReference>
<dbReference type="InterPro" id="IPR029058">
    <property type="entry name" value="AB_hydrolase_fold"/>
</dbReference>
<dbReference type="HOGENOM" id="CLU_046066_1_3_1"/>
<dbReference type="STRING" id="1442368.A0A0D2DQW0"/>
<dbReference type="Gene3D" id="3.40.50.1820">
    <property type="entry name" value="alpha/beta hydrolase"/>
    <property type="match status" value="1"/>
</dbReference>
<sequence>MPSEVHVLLISGGCLTPRHFQALATLLSSHGYTVSNPRLASNSILPPANSFQIDRDLVRDIVKEKTDAGKEIIVVMHSYGGLVGTDAMTGMGVKERKARGQSGGVKWLAYMAALMPVIGERIIDIRKLEEGFVEDHTHTHSFVTDLVLFPKNPAPGFYHDLTDQEQKMWTEELTGFSHDAQRKNCQYEAWREIDVAYLLCEQDRAVPPEVQKTMIDRVRGFGIDVQETRCNSSHCPFLSQPETVVAWINKLR</sequence>
<dbReference type="InterPro" id="IPR000073">
    <property type="entry name" value="AB_hydrolase_1"/>
</dbReference>
<evidence type="ECO:0000259" key="1">
    <source>
        <dbReference type="Pfam" id="PF12697"/>
    </source>
</evidence>
<dbReference type="Pfam" id="PF12697">
    <property type="entry name" value="Abhydrolase_6"/>
    <property type="match status" value="1"/>
</dbReference>
<accession>A0A0D2DQW0</accession>
<dbReference type="InterPro" id="IPR052897">
    <property type="entry name" value="Sec-Metab_Biosynth_Hydrolase"/>
</dbReference>
<evidence type="ECO:0000313" key="3">
    <source>
        <dbReference type="Proteomes" id="UP000053029"/>
    </source>
</evidence>
<dbReference type="EMBL" id="KN846972">
    <property type="protein sequence ID" value="KIW80216.1"/>
    <property type="molecule type" value="Genomic_DNA"/>
</dbReference>
<evidence type="ECO:0000313" key="2">
    <source>
        <dbReference type="EMBL" id="KIW80216.1"/>
    </source>
</evidence>
<dbReference type="GeneID" id="25306321"/>
<organism evidence="2 3">
    <name type="scientific">Fonsecaea pedrosoi CBS 271.37</name>
    <dbReference type="NCBI Taxonomy" id="1442368"/>
    <lineage>
        <taxon>Eukaryota</taxon>
        <taxon>Fungi</taxon>
        <taxon>Dikarya</taxon>
        <taxon>Ascomycota</taxon>
        <taxon>Pezizomycotina</taxon>
        <taxon>Eurotiomycetes</taxon>
        <taxon>Chaetothyriomycetidae</taxon>
        <taxon>Chaetothyriales</taxon>
        <taxon>Herpotrichiellaceae</taxon>
        <taxon>Fonsecaea</taxon>
    </lineage>
</organism>
<reference evidence="2 3" key="1">
    <citation type="submission" date="2015-01" db="EMBL/GenBank/DDBJ databases">
        <title>The Genome Sequence of Fonsecaea pedrosoi CBS 271.37.</title>
        <authorList>
            <consortium name="The Broad Institute Genomics Platform"/>
            <person name="Cuomo C."/>
            <person name="de Hoog S."/>
            <person name="Gorbushina A."/>
            <person name="Stielow B."/>
            <person name="Teixiera M."/>
            <person name="Abouelleil A."/>
            <person name="Chapman S.B."/>
            <person name="Priest M."/>
            <person name="Young S.K."/>
            <person name="Wortman J."/>
            <person name="Nusbaum C."/>
            <person name="Birren B."/>
        </authorList>
    </citation>
    <scope>NUCLEOTIDE SEQUENCE [LARGE SCALE GENOMIC DNA]</scope>
    <source>
        <strain evidence="2 3">CBS 271.37</strain>
    </source>
</reference>
<dbReference type="PANTHER" id="PTHR37017:SF11">
    <property type="entry name" value="ESTERASE_LIPASE_THIOESTERASE DOMAIN-CONTAINING PROTEIN"/>
    <property type="match status" value="1"/>
</dbReference>
<dbReference type="AlphaFoldDB" id="A0A0D2DQW0"/>
<name>A0A0D2DQW0_9EURO</name>